<protein>
    <submittedName>
        <fullName evidence="3">Uncharacterized protein</fullName>
    </submittedName>
</protein>
<keyword evidence="4" id="KW-1185">Reference proteome</keyword>
<evidence type="ECO:0000313" key="4">
    <source>
        <dbReference type="Proteomes" id="UP000799118"/>
    </source>
</evidence>
<organism evidence="3 4">
    <name type="scientific">Gymnopus androsaceus JB14</name>
    <dbReference type="NCBI Taxonomy" id="1447944"/>
    <lineage>
        <taxon>Eukaryota</taxon>
        <taxon>Fungi</taxon>
        <taxon>Dikarya</taxon>
        <taxon>Basidiomycota</taxon>
        <taxon>Agaricomycotina</taxon>
        <taxon>Agaricomycetes</taxon>
        <taxon>Agaricomycetidae</taxon>
        <taxon>Agaricales</taxon>
        <taxon>Marasmiineae</taxon>
        <taxon>Omphalotaceae</taxon>
        <taxon>Gymnopus</taxon>
    </lineage>
</organism>
<dbReference type="GO" id="GO:0030687">
    <property type="term" value="C:preribosome, large subunit precursor"/>
    <property type="evidence" value="ECO:0007669"/>
    <property type="project" value="TreeGrafter"/>
</dbReference>
<dbReference type="GO" id="GO:0005634">
    <property type="term" value="C:nucleus"/>
    <property type="evidence" value="ECO:0007669"/>
    <property type="project" value="TreeGrafter"/>
</dbReference>
<evidence type="ECO:0000256" key="2">
    <source>
        <dbReference type="ARBA" id="ARBA00022840"/>
    </source>
</evidence>
<keyword evidence="2" id="KW-0067">ATP-binding</keyword>
<evidence type="ECO:0000256" key="1">
    <source>
        <dbReference type="ARBA" id="ARBA00022741"/>
    </source>
</evidence>
<keyword evidence="1" id="KW-0547">Nucleotide-binding</keyword>
<accession>A0A6A4GTF9</accession>
<dbReference type="EMBL" id="ML769717">
    <property type="protein sequence ID" value="KAE9388978.1"/>
    <property type="molecule type" value="Genomic_DNA"/>
</dbReference>
<gene>
    <name evidence="3" type="ORF">BT96DRAFT_415984</name>
</gene>
<dbReference type="GO" id="GO:0005524">
    <property type="term" value="F:ATP binding"/>
    <property type="evidence" value="ECO:0007669"/>
    <property type="project" value="UniProtKB-KW"/>
</dbReference>
<proteinExistence type="predicted"/>
<dbReference type="GO" id="GO:0000055">
    <property type="term" value="P:ribosomal large subunit export from nucleus"/>
    <property type="evidence" value="ECO:0007669"/>
    <property type="project" value="TreeGrafter"/>
</dbReference>
<dbReference type="PANTHER" id="PTHR48103">
    <property type="entry name" value="MIDASIN-RELATED"/>
    <property type="match status" value="1"/>
</dbReference>
<reference evidence="3" key="1">
    <citation type="journal article" date="2019" name="Environ. Microbiol.">
        <title>Fungal ecological strategies reflected in gene transcription - a case study of two litter decomposers.</title>
        <authorList>
            <person name="Barbi F."/>
            <person name="Kohler A."/>
            <person name="Barry K."/>
            <person name="Baskaran P."/>
            <person name="Daum C."/>
            <person name="Fauchery L."/>
            <person name="Ihrmark K."/>
            <person name="Kuo A."/>
            <person name="LaButti K."/>
            <person name="Lipzen A."/>
            <person name="Morin E."/>
            <person name="Grigoriev I.V."/>
            <person name="Henrissat B."/>
            <person name="Lindahl B."/>
            <person name="Martin F."/>
        </authorList>
    </citation>
    <scope>NUCLEOTIDE SEQUENCE</scope>
    <source>
        <strain evidence="3">JB14</strain>
    </source>
</reference>
<dbReference type="AlphaFoldDB" id="A0A6A4GTF9"/>
<dbReference type="OrthoDB" id="3065584at2759"/>
<dbReference type="GO" id="GO:0000027">
    <property type="term" value="P:ribosomal large subunit assembly"/>
    <property type="evidence" value="ECO:0007669"/>
    <property type="project" value="TreeGrafter"/>
</dbReference>
<evidence type="ECO:0000313" key="3">
    <source>
        <dbReference type="EMBL" id="KAE9388978.1"/>
    </source>
</evidence>
<dbReference type="Proteomes" id="UP000799118">
    <property type="component" value="Unassembled WGS sequence"/>
</dbReference>
<dbReference type="PANTHER" id="PTHR48103:SF2">
    <property type="entry name" value="MIDASIN"/>
    <property type="match status" value="1"/>
</dbReference>
<sequence length="193" mass="22899">MKERLCTLIREWPDQMVLQHLKERCHAILTLDLRSPVAEVLSALELLLLHTEDWEGYANRENSLRDNHSSIIELIVNWRRLELSCWQTLLEAETKAFEGGVSSWWFHLYNAIVRGPLDLMQQNLDDAIEMSEDFGERYRWKMYRMMERTRRGRTTKATQIQRSKLATWTIPIPLRLTRSVGVTRKVQMTETIK</sequence>
<name>A0A6A4GTF9_9AGAR</name>